<evidence type="ECO:0000256" key="6">
    <source>
        <dbReference type="ARBA" id="ARBA00022605"/>
    </source>
</evidence>
<feature type="domain" description="Meso-diaminopimelate D-dehydrogenase C-terminal" evidence="14">
    <location>
        <begin position="138"/>
        <end position="291"/>
    </location>
</feature>
<comment type="similarity">
    <text evidence="2 12">Belongs to the diaminopimelate dehydrogenase family.</text>
</comment>
<keyword evidence="7 12" id="KW-0521">NADP</keyword>
<dbReference type="Gene3D" id="3.30.360.10">
    <property type="entry name" value="Dihydrodipicolinate Reductase, domain 2"/>
    <property type="match status" value="1"/>
</dbReference>
<feature type="binding site" evidence="13">
    <location>
        <begin position="26"/>
        <end position="29"/>
    </location>
    <ligand>
        <name>NADP(+)</name>
        <dbReference type="ChEBI" id="CHEBI:58349"/>
    </ligand>
</feature>
<reference evidence="15" key="2">
    <citation type="submission" date="2020-09" db="EMBL/GenBank/DDBJ databases">
        <authorList>
            <person name="Sun Q."/>
            <person name="Zhou Y."/>
        </authorList>
    </citation>
    <scope>NUCLEOTIDE SEQUENCE</scope>
    <source>
        <strain evidence="15">CGMCC 1.12987</strain>
    </source>
</reference>
<gene>
    <name evidence="15" type="ORF">GCM10010916_47210</name>
</gene>
<comment type="function">
    <text evidence="12">Catalyzes the reversible NADPH-dependent reductive amination of L-2-amino-6-oxopimelate, the acyclic form of L-tetrahydrodipicolinate, to generate the meso compound, D,L-2,6-diaminopimelate.</text>
</comment>
<dbReference type="Gene3D" id="3.40.50.720">
    <property type="entry name" value="NAD(P)-binding Rossmann-like Domain"/>
    <property type="match status" value="1"/>
</dbReference>
<comment type="pathway">
    <text evidence="1 12">Amino-acid biosynthesis; L-lysine biosynthesis via DAP pathway; DL-2,6-diaminopimelate from (S)-tetrahydrodipicolinate: step 1/1.</text>
</comment>
<evidence type="ECO:0000256" key="13">
    <source>
        <dbReference type="PIRSR" id="PIRSR025648-1"/>
    </source>
</evidence>
<evidence type="ECO:0000259" key="14">
    <source>
        <dbReference type="Pfam" id="PF16654"/>
    </source>
</evidence>
<dbReference type="EMBL" id="BMGR01000022">
    <property type="protein sequence ID" value="GGG25313.1"/>
    <property type="molecule type" value="Genomic_DNA"/>
</dbReference>
<evidence type="ECO:0000256" key="7">
    <source>
        <dbReference type="ARBA" id="ARBA00022857"/>
    </source>
</evidence>
<keyword evidence="6 12" id="KW-0028">Amino-acid biosynthesis</keyword>
<dbReference type="Pfam" id="PF16654">
    <property type="entry name" value="DAPDH_C"/>
    <property type="match status" value="1"/>
</dbReference>
<dbReference type="InterPro" id="IPR036291">
    <property type="entry name" value="NAD(P)-bd_dom_sf"/>
</dbReference>
<protein>
    <recommendedName>
        <fullName evidence="5 12">Meso-diaminopimelate D-dehydrogenase</fullName>
        <shortName evidence="12">DAPDH</shortName>
        <shortName evidence="12">Meso-DAP dehydrogenase</shortName>
        <ecNumber evidence="4 12">1.4.1.16</ecNumber>
    </recommendedName>
</protein>
<dbReference type="SUPFAM" id="SSF55347">
    <property type="entry name" value="Glyceraldehyde-3-phosphate dehydrogenase-like, C-terminal domain"/>
    <property type="match status" value="1"/>
</dbReference>
<evidence type="ECO:0000313" key="15">
    <source>
        <dbReference type="EMBL" id="GGG25313.1"/>
    </source>
</evidence>
<comment type="subunit">
    <text evidence="3 12">Homodimer.</text>
</comment>
<evidence type="ECO:0000256" key="12">
    <source>
        <dbReference type="PIRNR" id="PIRNR025648"/>
    </source>
</evidence>
<feature type="binding site" evidence="13">
    <location>
        <begin position="50"/>
        <end position="52"/>
    </location>
    <ligand>
        <name>NADP(+)</name>
        <dbReference type="ChEBI" id="CHEBI:58349"/>
    </ligand>
</feature>
<evidence type="ECO:0000256" key="8">
    <source>
        <dbReference type="ARBA" id="ARBA00022915"/>
    </source>
</evidence>
<keyword evidence="13" id="KW-0547">Nucleotide-binding</keyword>
<feature type="binding site" evidence="13">
    <location>
        <position position="265"/>
    </location>
    <ligand>
        <name>substrate</name>
    </ligand>
</feature>
<feature type="binding site" evidence="13">
    <location>
        <begin position="137"/>
        <end position="141"/>
    </location>
    <ligand>
        <name>NADP(+)</name>
        <dbReference type="ChEBI" id="CHEBI:58349"/>
    </ligand>
</feature>
<evidence type="ECO:0000256" key="11">
    <source>
        <dbReference type="ARBA" id="ARBA00052023"/>
    </source>
</evidence>
<evidence type="ECO:0000313" key="16">
    <source>
        <dbReference type="Proteomes" id="UP000644756"/>
    </source>
</evidence>
<feature type="binding site" evidence="13">
    <location>
        <position position="292"/>
    </location>
    <ligand>
        <name>substrate</name>
    </ligand>
</feature>
<evidence type="ECO:0000256" key="4">
    <source>
        <dbReference type="ARBA" id="ARBA00012080"/>
    </source>
</evidence>
<feature type="binding site" evidence="13">
    <location>
        <begin position="85"/>
        <end position="88"/>
    </location>
    <ligand>
        <name>NADP(+)</name>
        <dbReference type="ChEBI" id="CHEBI:58349"/>
    </ligand>
</feature>
<dbReference type="SUPFAM" id="SSF51735">
    <property type="entry name" value="NAD(P)-binding Rossmann-fold domains"/>
    <property type="match status" value="1"/>
</dbReference>
<accession>A0A917LHX3</accession>
<reference evidence="15" key="1">
    <citation type="journal article" date="2014" name="Int. J. Syst. Evol. Microbiol.">
        <title>Complete genome sequence of Corynebacterium casei LMG S-19264T (=DSM 44701T), isolated from a smear-ripened cheese.</title>
        <authorList>
            <consortium name="US DOE Joint Genome Institute (JGI-PGF)"/>
            <person name="Walter F."/>
            <person name="Albersmeier A."/>
            <person name="Kalinowski J."/>
            <person name="Ruckert C."/>
        </authorList>
    </citation>
    <scope>NUCLEOTIDE SEQUENCE</scope>
    <source>
        <strain evidence="15">CGMCC 1.12987</strain>
    </source>
</reference>
<proteinExistence type="inferred from homology"/>
<dbReference type="PIRSF" id="PIRSF025648">
    <property type="entry name" value="DDH"/>
    <property type="match status" value="1"/>
</dbReference>
<feature type="binding site" evidence="13">
    <location>
        <position position="189"/>
    </location>
    <ligand>
        <name>substrate</name>
    </ligand>
</feature>
<dbReference type="GO" id="GO:0000166">
    <property type="term" value="F:nucleotide binding"/>
    <property type="evidence" value="ECO:0007669"/>
    <property type="project" value="UniProtKB-KW"/>
</dbReference>
<dbReference type="InterPro" id="IPR010190">
    <property type="entry name" value="Diaminopimelate_DH_Ddh"/>
</dbReference>
<comment type="caution">
    <text evidence="15">The sequence shown here is derived from an EMBL/GenBank/DDBJ whole genome shotgun (WGS) entry which is preliminary data.</text>
</comment>
<name>A0A917LHX3_9BACL</name>
<dbReference type="CDD" id="cd02270">
    <property type="entry name" value="meso-DAPDH_N"/>
    <property type="match status" value="1"/>
</dbReference>
<dbReference type="NCBIfam" id="TIGR01921">
    <property type="entry name" value="DAP-DH"/>
    <property type="match status" value="1"/>
</dbReference>
<keyword evidence="9 12" id="KW-0560">Oxidoreductase</keyword>
<evidence type="ECO:0000256" key="3">
    <source>
        <dbReference type="ARBA" id="ARBA00011738"/>
    </source>
</evidence>
<dbReference type="AlphaFoldDB" id="A0A917LHX3"/>
<keyword evidence="10 12" id="KW-0457">Lysine biosynthesis</keyword>
<keyword evidence="8 12" id="KW-0220">Diaminopimelate biosynthesis</keyword>
<evidence type="ECO:0000256" key="10">
    <source>
        <dbReference type="ARBA" id="ARBA00023154"/>
    </source>
</evidence>
<keyword evidence="16" id="KW-1185">Reference proteome</keyword>
<comment type="catalytic activity">
    <reaction evidence="11 12">
        <text>meso-2,6-diaminopimelate + NADP(+) + H2O = (S)-2-amino-6-oxoheptanedioate + NH4(+) + NADPH + H(+)</text>
        <dbReference type="Rhea" id="RHEA:13561"/>
        <dbReference type="ChEBI" id="CHEBI:15377"/>
        <dbReference type="ChEBI" id="CHEBI:15378"/>
        <dbReference type="ChEBI" id="CHEBI:28938"/>
        <dbReference type="ChEBI" id="CHEBI:57783"/>
        <dbReference type="ChEBI" id="CHEBI:57791"/>
        <dbReference type="ChEBI" id="CHEBI:58349"/>
        <dbReference type="ChEBI" id="CHEBI:58556"/>
        <dbReference type="EC" id="1.4.1.16"/>
    </reaction>
</comment>
<evidence type="ECO:0000256" key="2">
    <source>
        <dbReference type="ARBA" id="ARBA00007442"/>
    </source>
</evidence>
<sequence length="342" mass="37216">MSTTTHGKTKGGLFLSTIIKVGIVGYGNLGKGVEKAIAQNPDMELVAVFTRRQPEQLQSNGEGVRFEHISAAEQYKGKIDVMILCGGSATDLPEQTPAIAAMFNTVDSFDTHAKIPEFYETVHAAAKQGGNLSVISTGWDPGLFSLNRLLAEAILPEGTDYTFWGKGVSQGHSDAIRRVPGVKAGVQYTVPVQEVIDRIRSGETPELETREKHLRQCFVVAEEGADQEQIQETIVNMPNYFADYDTTVTFISEEQLKAEHEGMPHGGFVIRSGITGAGTKQIIEFGLKLESNPEFTASVLVAYARAAIRLSNEGITGAKTVFDIPLGYLSPKSPEELRRELL</sequence>
<evidence type="ECO:0000256" key="1">
    <source>
        <dbReference type="ARBA" id="ARBA00004896"/>
    </source>
</evidence>
<feature type="binding site" evidence="13">
    <location>
        <begin position="108"/>
        <end position="110"/>
    </location>
    <ligand>
        <name>NADP(+)</name>
        <dbReference type="ChEBI" id="CHEBI:58349"/>
    </ligand>
</feature>
<feature type="binding site" evidence="13">
    <location>
        <position position="215"/>
    </location>
    <ligand>
        <name>substrate</name>
    </ligand>
</feature>
<dbReference type="GO" id="GO:0009089">
    <property type="term" value="P:lysine biosynthetic process via diaminopimelate"/>
    <property type="evidence" value="ECO:0007669"/>
    <property type="project" value="UniProtKB-UniRule"/>
</dbReference>
<dbReference type="GO" id="GO:0047850">
    <property type="term" value="F:diaminopimelate dehydrogenase activity"/>
    <property type="evidence" value="ECO:0007669"/>
    <property type="project" value="UniProtKB-UniRule"/>
</dbReference>
<organism evidence="15 16">
    <name type="scientific">Paenibacillus abyssi</name>
    <dbReference type="NCBI Taxonomy" id="1340531"/>
    <lineage>
        <taxon>Bacteria</taxon>
        <taxon>Bacillati</taxon>
        <taxon>Bacillota</taxon>
        <taxon>Bacilli</taxon>
        <taxon>Bacillales</taxon>
        <taxon>Paenibacillaceae</taxon>
        <taxon>Paenibacillus</taxon>
    </lineage>
</organism>
<evidence type="ECO:0000256" key="9">
    <source>
        <dbReference type="ARBA" id="ARBA00023002"/>
    </source>
</evidence>
<dbReference type="EC" id="1.4.1.16" evidence="4 12"/>
<feature type="binding site" evidence="13">
    <location>
        <position position="164"/>
    </location>
    <ligand>
        <name>substrate</name>
    </ligand>
</feature>
<dbReference type="GO" id="GO:0019877">
    <property type="term" value="P:diaminopimelate biosynthetic process"/>
    <property type="evidence" value="ECO:0007669"/>
    <property type="project" value="UniProtKB-UniRule"/>
</dbReference>
<dbReference type="InterPro" id="IPR032094">
    <property type="entry name" value="Meso-DAP_DH_C"/>
</dbReference>
<dbReference type="Proteomes" id="UP000644756">
    <property type="component" value="Unassembled WGS sequence"/>
</dbReference>
<evidence type="ECO:0000256" key="5">
    <source>
        <dbReference type="ARBA" id="ARBA00021654"/>
    </source>
</evidence>